<dbReference type="EMBL" id="KB007974">
    <property type="protein sequence ID" value="ELR17503.1"/>
    <property type="molecule type" value="Genomic_DNA"/>
</dbReference>
<organism evidence="2 3">
    <name type="scientific">Acanthamoeba castellanii (strain ATCC 30010 / Neff)</name>
    <dbReference type="NCBI Taxonomy" id="1257118"/>
    <lineage>
        <taxon>Eukaryota</taxon>
        <taxon>Amoebozoa</taxon>
        <taxon>Discosea</taxon>
        <taxon>Longamoebia</taxon>
        <taxon>Centramoebida</taxon>
        <taxon>Acanthamoebidae</taxon>
        <taxon>Acanthamoeba</taxon>
    </lineage>
</organism>
<feature type="region of interest" description="Disordered" evidence="1">
    <location>
        <begin position="383"/>
        <end position="408"/>
    </location>
</feature>
<accession>L8GY83</accession>
<evidence type="ECO:0000313" key="3">
    <source>
        <dbReference type="Proteomes" id="UP000011083"/>
    </source>
</evidence>
<keyword evidence="3" id="KW-1185">Reference proteome</keyword>
<reference evidence="2 3" key="1">
    <citation type="journal article" date="2013" name="Genome Biol.">
        <title>Genome of Acanthamoeba castellanii highlights extensive lateral gene transfer and early evolution of tyrosine kinase signaling.</title>
        <authorList>
            <person name="Clarke M."/>
            <person name="Lohan A.J."/>
            <person name="Liu B."/>
            <person name="Lagkouvardos I."/>
            <person name="Roy S."/>
            <person name="Zafar N."/>
            <person name="Bertelli C."/>
            <person name="Schilde C."/>
            <person name="Kianianmomeni A."/>
            <person name="Burglin T.R."/>
            <person name="Frech C."/>
            <person name="Turcotte B."/>
            <person name="Kopec K.O."/>
            <person name="Synnott J.M."/>
            <person name="Choo C."/>
            <person name="Paponov I."/>
            <person name="Finkler A."/>
            <person name="Soon Heng Tan C."/>
            <person name="Hutchins A.P."/>
            <person name="Weinmeier T."/>
            <person name="Rattei T."/>
            <person name="Chu J.S."/>
            <person name="Gimenez G."/>
            <person name="Irimia M."/>
            <person name="Rigden D.J."/>
            <person name="Fitzpatrick D.A."/>
            <person name="Lorenzo-Morales J."/>
            <person name="Bateman A."/>
            <person name="Chiu C.H."/>
            <person name="Tang P."/>
            <person name="Hegemann P."/>
            <person name="Fromm H."/>
            <person name="Raoult D."/>
            <person name="Greub G."/>
            <person name="Miranda-Saavedra D."/>
            <person name="Chen N."/>
            <person name="Nash P."/>
            <person name="Ginger M.L."/>
            <person name="Horn M."/>
            <person name="Schaap P."/>
            <person name="Caler L."/>
            <person name="Loftus B."/>
        </authorList>
    </citation>
    <scope>NUCLEOTIDE SEQUENCE [LARGE SCALE GENOMIC DNA]</scope>
    <source>
        <strain evidence="2 3">Neff</strain>
    </source>
</reference>
<dbReference type="Proteomes" id="UP000011083">
    <property type="component" value="Unassembled WGS sequence"/>
</dbReference>
<protein>
    <submittedName>
        <fullName evidence="2">Uncharacterized protein</fullName>
    </submittedName>
</protein>
<dbReference type="VEuPathDB" id="AmoebaDB:ACA1_062460"/>
<gene>
    <name evidence="2" type="ORF">ACA1_062460</name>
</gene>
<feature type="compositionally biased region" description="Basic and acidic residues" evidence="1">
    <location>
        <begin position="605"/>
        <end position="614"/>
    </location>
</feature>
<proteinExistence type="predicted"/>
<evidence type="ECO:0000256" key="1">
    <source>
        <dbReference type="SAM" id="MobiDB-lite"/>
    </source>
</evidence>
<sequence length="1450" mass="161234">MLQDYDDIDLCLCFVRDCIKRHKGVKAQHFAAVLRGEVSELVQSLGALDPNAYSYTRGLIHTFRLAVLIHAHILEWLFMLAQAPEPETTHHSFSLLDDHVDDLSAPPEEAVLVAAAETALEEPRDSSDASQMFIAHVNMLLAQLFALFQDFPNFIKLPPVLTNATQSNNVIGGRAAQPFWKTFNAALMELKALPTLSAKPPTNHDSAPHVWEFKWDLLFHLIPLLQFDATTGTLLGVQHVAQHANWQLVLDLLKKAPTNIYSASPGGLEHIQCRHAVLVRILELSQVWPPSTEIIPQLWAIVRESYKTATATASSSSPASKLTATWPDFVTNFGPTTLPATLTLNPPSAWNRDKDYDLFLRILLVHIYKTGLPAALPPSPLLPPLPAPSTSSQPQGGSQSPLRAQQPFASPLAASATTSAISPQQRSVFAAPGVRQDCPLLPVGRSAAAAPLLTTTTLTAVPAEGLESTTSFSCYPFVRPTALGLPQAAMKKFTSVIYQSAWIRKLLPATDLLCLDLLLNIDKDKRSYVTLLKDKINELVGHSHFLKAEALLQLALFGQAFGLDFSGVATDLHECMKLMWTEYITALKQVEPASPQQGRRAWRPTPDEQKRREETRVNAQRACEEMEPHWKLALRQLTRVFTNARGNFDCFEYRLIPDKWDSWLVRITLIFLCDDTRSTARLLTLCSMFFEIKHLPHWLAMAAINLVDQTLPKWSAQRSSGSSSASGSSSSSSSFECSFTLQSYYRTMRAPAVTAADAAAPPGVEAATDDWDEVMAAIDVDAMMRQAEAAKEQEAEARRRLDEARRREDEERHARQARERQLAQEKANMELLARCLNQVVEKVRRAILYDRNTPTIRTSLVNLFAKLSPLSIGHKLLTWERALELFGLNAAEPLNGAAAQPRQGDNYPTIGMPERRRLGIQFLAQVFDDLPSLPPYYLQPYVAPLFQQHGAQMVRIWLGGMMANEWTKQHTLTAALVRCSHQLPFFQDLGFKEEYRVSKDQCFGDRHTLVTRVLKKVGELWTEWNEDEEIAGVPHKRQQLRRDFEDTIVGGFLGHVDRFIAAMNEDLGRTEGVPNKHAHYSLRARQVFKMVGGLLRYGGALTYQSEHQLQLLQQRGSGSGGQQRQQGQLVLTVCDKYFQTREGLPMPNLRNSTRDILRLCKYEMVTNVLQFLKTSFDASPTCDEDLRRLLFDVLDESMRTGFAQALDPTPQHDKTRFEDSLRSRIVEVLVRDSPTLRRHIETTFISPALQTDRVAVDISKSSSLTGFVSGYRKAAIALVEAIFRHAALTHDSTSTSSASSSSVVSLDAVAAGGRAVSAFLAGFLRCALLHVILDLNSAEAASRLQRAPPELTFVKRAFNEEVKRVEGLVHAQSPASQREPLPARSEPSFLVTTRATFDLSVASDRDKMLALLVGRAVDAAVAVLAVPESELDLDQCHSALQQVCGATHAN</sequence>
<name>L8GY83_ACACF</name>
<dbReference type="RefSeq" id="XP_004339516.1">
    <property type="nucleotide sequence ID" value="XM_004339468.1"/>
</dbReference>
<feature type="compositionally biased region" description="Low complexity" evidence="1">
    <location>
        <begin position="388"/>
        <end position="401"/>
    </location>
</feature>
<feature type="region of interest" description="Disordered" evidence="1">
    <location>
        <begin position="788"/>
        <end position="821"/>
    </location>
</feature>
<dbReference type="GeneID" id="14918056"/>
<feature type="region of interest" description="Disordered" evidence="1">
    <location>
        <begin position="595"/>
        <end position="614"/>
    </location>
</feature>
<dbReference type="KEGG" id="acan:ACA1_062460"/>
<evidence type="ECO:0000313" key="2">
    <source>
        <dbReference type="EMBL" id="ELR17503.1"/>
    </source>
</evidence>